<feature type="domain" description="Gnk2-homologous" evidence="11">
    <location>
        <begin position="29"/>
        <end position="128"/>
    </location>
</feature>
<comment type="similarity">
    <text evidence="8">Belongs to the cysteine-rich repeat secretory protein family. Plasmodesmata-located proteins (PDLD) subfamily.</text>
</comment>
<dbReference type="AlphaFoldDB" id="W1NFA4"/>
<feature type="chain" id="PRO_5004806499" description="Gnk2-homologous domain-containing protein" evidence="10">
    <location>
        <begin position="27"/>
        <end position="277"/>
    </location>
</feature>
<organism evidence="12 13">
    <name type="scientific">Amborella trichopoda</name>
    <dbReference type="NCBI Taxonomy" id="13333"/>
    <lineage>
        <taxon>Eukaryota</taxon>
        <taxon>Viridiplantae</taxon>
        <taxon>Streptophyta</taxon>
        <taxon>Embryophyta</taxon>
        <taxon>Tracheophyta</taxon>
        <taxon>Spermatophyta</taxon>
        <taxon>Magnoliopsida</taxon>
        <taxon>Amborellales</taxon>
        <taxon>Amborellaceae</taxon>
        <taxon>Amborella</taxon>
    </lineage>
</organism>
<dbReference type="PROSITE" id="PS51473">
    <property type="entry name" value="GNK2"/>
    <property type="match status" value="2"/>
</dbReference>
<dbReference type="InterPro" id="IPR038408">
    <property type="entry name" value="GNK2_sf"/>
</dbReference>
<comment type="subcellular location">
    <subcellularLocation>
        <location evidence="7">Cell junction</location>
        <location evidence="7">Plasmodesma</location>
    </subcellularLocation>
    <subcellularLocation>
        <location evidence="1">Cell membrane</location>
        <topology evidence="1">Single-pass type I membrane protein</topology>
    </subcellularLocation>
</comment>
<evidence type="ECO:0000256" key="9">
    <source>
        <dbReference type="SAM" id="Phobius"/>
    </source>
</evidence>
<keyword evidence="9" id="KW-0812">Transmembrane</keyword>
<gene>
    <name evidence="12" type="ORF">AMTR_s00010p00153490</name>
</gene>
<evidence type="ECO:0000256" key="5">
    <source>
        <dbReference type="ARBA" id="ARBA00022949"/>
    </source>
</evidence>
<evidence type="ECO:0000256" key="4">
    <source>
        <dbReference type="ARBA" id="ARBA00022737"/>
    </source>
</evidence>
<dbReference type="InterPro" id="IPR051378">
    <property type="entry name" value="Cell2Cell_Antifungal"/>
</dbReference>
<evidence type="ECO:0000256" key="6">
    <source>
        <dbReference type="ARBA" id="ARBA00023157"/>
    </source>
</evidence>
<feature type="transmembrane region" description="Helical" evidence="9">
    <location>
        <begin position="247"/>
        <end position="267"/>
    </location>
</feature>
<proteinExistence type="inferred from homology"/>
<evidence type="ECO:0000256" key="3">
    <source>
        <dbReference type="ARBA" id="ARBA00022729"/>
    </source>
</evidence>
<evidence type="ECO:0000313" key="12">
    <source>
        <dbReference type="EMBL" id="ERM94138.1"/>
    </source>
</evidence>
<dbReference type="OMA" id="AICGGCV"/>
<keyword evidence="13" id="KW-1185">Reference proteome</keyword>
<evidence type="ECO:0000256" key="10">
    <source>
        <dbReference type="SAM" id="SignalP"/>
    </source>
</evidence>
<feature type="domain" description="Gnk2-homologous" evidence="11">
    <location>
        <begin position="133"/>
        <end position="230"/>
    </location>
</feature>
<evidence type="ECO:0000313" key="13">
    <source>
        <dbReference type="Proteomes" id="UP000017836"/>
    </source>
</evidence>
<evidence type="ECO:0000256" key="1">
    <source>
        <dbReference type="ARBA" id="ARBA00004251"/>
    </source>
</evidence>
<accession>W1NFA4</accession>
<keyword evidence="3 10" id="KW-0732">Signal</keyword>
<dbReference type="GO" id="GO:0009506">
    <property type="term" value="C:plasmodesma"/>
    <property type="evidence" value="ECO:0000318"/>
    <property type="project" value="GO_Central"/>
</dbReference>
<dbReference type="PANTHER" id="PTHR32080">
    <property type="entry name" value="ANTIFUNGAL PROTEIN GINKBILOBIN-2-LIKE"/>
    <property type="match status" value="1"/>
</dbReference>
<sequence length="277" mass="29737">MKSHLKSAATLLPFFFLTSFYHLSLSASDSFVYGGCSQIKFDPTSSYQSDLNSIMASAANSASFSAYNNFTTNKSVYGLYQCRNNLPLSECSNCIQTSINQLRALCPNSCGGTIQLQECFLKYDNISFVGVLDTSLIYKRCSPEFSADSGFYERREEVFREIQQVGSNGFSVGSSGTIQGMAQCSGDLEPSDCSACLIQAVGRLRSLCASSVSGDIYLGKCYVRYSSDGFYSSPHGSSNDDGAGKTLAIIIGLLAGVALIIVFLSFLRQVCGKGGGK</sequence>
<dbReference type="Gramene" id="ERM94138">
    <property type="protein sequence ID" value="ERM94138"/>
    <property type="gene ID" value="AMTR_s00010p00153490"/>
</dbReference>
<keyword evidence="2" id="KW-0945">Host-virus interaction</keyword>
<dbReference type="HOGENOM" id="CLU_000288_33_0_1"/>
<keyword evidence="6" id="KW-1015">Disulfide bond</keyword>
<dbReference type="eggNOG" id="ENOG502QTDS">
    <property type="taxonomic scope" value="Eukaryota"/>
</dbReference>
<protein>
    <recommendedName>
        <fullName evidence="11">Gnk2-homologous domain-containing protein</fullName>
    </recommendedName>
</protein>
<evidence type="ECO:0000256" key="2">
    <source>
        <dbReference type="ARBA" id="ARBA00022581"/>
    </source>
</evidence>
<dbReference type="OrthoDB" id="1097929at2759"/>
<evidence type="ECO:0000256" key="7">
    <source>
        <dbReference type="ARBA" id="ARBA00024184"/>
    </source>
</evidence>
<dbReference type="KEGG" id="atr:18421944"/>
<name>W1NFA4_AMBTC</name>
<keyword evidence="9" id="KW-0472">Membrane</keyword>
<keyword evidence="9" id="KW-1133">Transmembrane helix</keyword>
<evidence type="ECO:0000259" key="11">
    <source>
        <dbReference type="PROSITE" id="PS51473"/>
    </source>
</evidence>
<dbReference type="InterPro" id="IPR002902">
    <property type="entry name" value="GNK2"/>
</dbReference>
<keyword evidence="4" id="KW-0677">Repeat</keyword>
<dbReference type="Pfam" id="PF01657">
    <property type="entry name" value="Stress-antifung"/>
    <property type="match status" value="2"/>
</dbReference>
<dbReference type="GO" id="GO:0005886">
    <property type="term" value="C:plasma membrane"/>
    <property type="evidence" value="ECO:0007669"/>
    <property type="project" value="UniProtKB-SubCell"/>
</dbReference>
<reference evidence="13" key="1">
    <citation type="journal article" date="2013" name="Science">
        <title>The Amborella genome and the evolution of flowering plants.</title>
        <authorList>
            <consortium name="Amborella Genome Project"/>
        </authorList>
    </citation>
    <scope>NUCLEOTIDE SEQUENCE [LARGE SCALE GENOMIC DNA]</scope>
</reference>
<evidence type="ECO:0000256" key="8">
    <source>
        <dbReference type="ARBA" id="ARBA00038393"/>
    </source>
</evidence>
<dbReference type="Gene3D" id="3.30.430.20">
    <property type="entry name" value="Gnk2 domain, C-X8-C-X2-C motif"/>
    <property type="match status" value="2"/>
</dbReference>
<dbReference type="PANTHER" id="PTHR32080:SF3">
    <property type="entry name" value="PLASMODESMATA-LOCATED PROTEIN 7"/>
    <property type="match status" value="1"/>
</dbReference>
<dbReference type="CDD" id="cd23509">
    <property type="entry name" value="Gnk2-like"/>
    <property type="match status" value="2"/>
</dbReference>
<feature type="signal peptide" evidence="10">
    <location>
        <begin position="1"/>
        <end position="26"/>
    </location>
</feature>
<dbReference type="Proteomes" id="UP000017836">
    <property type="component" value="Unassembled WGS sequence"/>
</dbReference>
<keyword evidence="5" id="KW-0965">Cell junction</keyword>
<dbReference type="EMBL" id="KI397513">
    <property type="protein sequence ID" value="ERM94138.1"/>
    <property type="molecule type" value="Genomic_DNA"/>
</dbReference>